<gene>
    <name evidence="1" type="ORF">M9H77_19971</name>
</gene>
<name>A0ACC0AKZ5_CATRO</name>
<dbReference type="Proteomes" id="UP001060085">
    <property type="component" value="Linkage Group LG05"/>
</dbReference>
<evidence type="ECO:0000313" key="2">
    <source>
        <dbReference type="Proteomes" id="UP001060085"/>
    </source>
</evidence>
<sequence>MYSFTIYKIQCLPITLLIYIYISSSFRRKTHTYIYIWRYLKESFLCEEPEFTYGEKSPSGPAHWGEITPEWRICSTGKSQSPINILDGRVIISPELGRLRKEHKASVNATLINNGHAMMLQWVNGGGNLFINQTSYQLKQCHWHSPSEHTINGRRFDLEIHLVHQTPDGKTAVIGLMYEIGLPDPFLSKLEKDIEALAHTKGIKKDVGIIDPNLINLGKNPQYYRYIGSLTTPPCNENVIWTIIKKVNTVSIKQVQLLKEAIQDEAKKNARPIQPTNNRLIKLFKPKA</sequence>
<reference evidence="2" key="1">
    <citation type="journal article" date="2023" name="Nat. Plants">
        <title>Single-cell RNA sequencing provides a high-resolution roadmap for understanding the multicellular compartmentation of specialized metabolism.</title>
        <authorList>
            <person name="Sun S."/>
            <person name="Shen X."/>
            <person name="Li Y."/>
            <person name="Li Y."/>
            <person name="Wang S."/>
            <person name="Li R."/>
            <person name="Zhang H."/>
            <person name="Shen G."/>
            <person name="Guo B."/>
            <person name="Wei J."/>
            <person name="Xu J."/>
            <person name="St-Pierre B."/>
            <person name="Chen S."/>
            <person name="Sun C."/>
        </authorList>
    </citation>
    <scope>NUCLEOTIDE SEQUENCE [LARGE SCALE GENOMIC DNA]</scope>
</reference>
<keyword evidence="2" id="KW-1185">Reference proteome</keyword>
<comment type="caution">
    <text evidence="1">The sequence shown here is derived from an EMBL/GenBank/DDBJ whole genome shotgun (WGS) entry which is preliminary data.</text>
</comment>
<organism evidence="1 2">
    <name type="scientific">Catharanthus roseus</name>
    <name type="common">Madagascar periwinkle</name>
    <name type="synonym">Vinca rosea</name>
    <dbReference type="NCBI Taxonomy" id="4058"/>
    <lineage>
        <taxon>Eukaryota</taxon>
        <taxon>Viridiplantae</taxon>
        <taxon>Streptophyta</taxon>
        <taxon>Embryophyta</taxon>
        <taxon>Tracheophyta</taxon>
        <taxon>Spermatophyta</taxon>
        <taxon>Magnoliopsida</taxon>
        <taxon>eudicotyledons</taxon>
        <taxon>Gunneridae</taxon>
        <taxon>Pentapetalae</taxon>
        <taxon>asterids</taxon>
        <taxon>lamiids</taxon>
        <taxon>Gentianales</taxon>
        <taxon>Apocynaceae</taxon>
        <taxon>Rauvolfioideae</taxon>
        <taxon>Vinceae</taxon>
        <taxon>Catharanthinae</taxon>
        <taxon>Catharanthus</taxon>
    </lineage>
</organism>
<accession>A0ACC0AKZ5</accession>
<evidence type="ECO:0000313" key="1">
    <source>
        <dbReference type="EMBL" id="KAI5660648.1"/>
    </source>
</evidence>
<proteinExistence type="predicted"/>
<protein>
    <submittedName>
        <fullName evidence="1">Uncharacterized protein</fullName>
    </submittedName>
</protein>
<dbReference type="EMBL" id="CM044705">
    <property type="protein sequence ID" value="KAI5660648.1"/>
    <property type="molecule type" value="Genomic_DNA"/>
</dbReference>